<dbReference type="Gene3D" id="1.10.10.10">
    <property type="entry name" value="Winged helix-like DNA-binding domain superfamily/Winged helix DNA-binding domain"/>
    <property type="match status" value="1"/>
</dbReference>
<proteinExistence type="predicted"/>
<keyword evidence="3" id="KW-0804">Transcription</keyword>
<evidence type="ECO:0000256" key="2">
    <source>
        <dbReference type="ARBA" id="ARBA00023125"/>
    </source>
</evidence>
<keyword evidence="2" id="KW-0238">DNA-binding</keyword>
<dbReference type="Proteomes" id="UP000202440">
    <property type="component" value="Chromosome"/>
</dbReference>
<dbReference type="SUPFAM" id="SSF46785">
    <property type="entry name" value="Winged helix' DNA-binding domain"/>
    <property type="match status" value="1"/>
</dbReference>
<evidence type="ECO:0000313" key="5">
    <source>
        <dbReference type="EMBL" id="ASP38549.1"/>
    </source>
</evidence>
<dbReference type="AlphaFoldDB" id="A0A222FIG8"/>
<dbReference type="SMART" id="SM00347">
    <property type="entry name" value="HTH_MARR"/>
    <property type="match status" value="1"/>
</dbReference>
<reference evidence="5 6" key="1">
    <citation type="submission" date="2017-07" db="EMBL/GenBank/DDBJ databases">
        <title>Annotated genome sequence of Bacterioplanes sanyensis isolated from Red Sea.</title>
        <authorList>
            <person name="Rehman Z.U."/>
        </authorList>
    </citation>
    <scope>NUCLEOTIDE SEQUENCE [LARGE SCALE GENOMIC DNA]</scope>
    <source>
        <strain evidence="5 6">NV9</strain>
    </source>
</reference>
<accession>A0A222FIG8</accession>
<keyword evidence="6" id="KW-1185">Reference proteome</keyword>
<gene>
    <name evidence="5" type="ORF">CHH28_07610</name>
</gene>
<dbReference type="PANTHER" id="PTHR42756">
    <property type="entry name" value="TRANSCRIPTIONAL REGULATOR, MARR"/>
    <property type="match status" value="1"/>
</dbReference>
<evidence type="ECO:0000313" key="6">
    <source>
        <dbReference type="Proteomes" id="UP000202440"/>
    </source>
</evidence>
<evidence type="ECO:0000259" key="4">
    <source>
        <dbReference type="PROSITE" id="PS50995"/>
    </source>
</evidence>
<keyword evidence="1" id="KW-0805">Transcription regulation</keyword>
<dbReference type="InterPro" id="IPR036390">
    <property type="entry name" value="WH_DNA-bd_sf"/>
</dbReference>
<name>A0A222FIG8_9GAMM</name>
<dbReference type="PANTHER" id="PTHR42756:SF1">
    <property type="entry name" value="TRANSCRIPTIONAL REPRESSOR OF EMRAB OPERON"/>
    <property type="match status" value="1"/>
</dbReference>
<dbReference type="GO" id="GO:0003700">
    <property type="term" value="F:DNA-binding transcription factor activity"/>
    <property type="evidence" value="ECO:0007669"/>
    <property type="project" value="InterPro"/>
</dbReference>
<dbReference type="InterPro" id="IPR000835">
    <property type="entry name" value="HTH_MarR-typ"/>
</dbReference>
<dbReference type="InterPro" id="IPR036388">
    <property type="entry name" value="WH-like_DNA-bd_sf"/>
</dbReference>
<dbReference type="Pfam" id="PF12802">
    <property type="entry name" value="MarR_2"/>
    <property type="match status" value="1"/>
</dbReference>
<dbReference type="KEGG" id="bsan:CHH28_07610"/>
<dbReference type="GO" id="GO:0003677">
    <property type="term" value="F:DNA binding"/>
    <property type="evidence" value="ECO:0007669"/>
    <property type="project" value="UniProtKB-KW"/>
</dbReference>
<protein>
    <submittedName>
        <fullName evidence="5">MarR family transcriptional regulator</fullName>
    </submittedName>
</protein>
<sequence>MDRRLFFLLNMAQHRLYSHVDRACEEALGVSAAQLAALMYIGQSPGCAHTDVGRALQLKKPAVTGLLQRMERNGLIERRQSEQDARRSELYATTAGLEKSQEAKPYLQELNSIFTNEFEPEEIDTVLRFLNFIMRRF</sequence>
<organism evidence="5 6">
    <name type="scientific">Bacterioplanes sanyensis</name>
    <dbReference type="NCBI Taxonomy" id="1249553"/>
    <lineage>
        <taxon>Bacteria</taxon>
        <taxon>Pseudomonadati</taxon>
        <taxon>Pseudomonadota</taxon>
        <taxon>Gammaproteobacteria</taxon>
        <taxon>Oceanospirillales</taxon>
        <taxon>Oceanospirillaceae</taxon>
        <taxon>Bacterioplanes</taxon>
    </lineage>
</organism>
<dbReference type="OrthoDB" id="5296557at2"/>
<dbReference type="EMBL" id="CP022530">
    <property type="protein sequence ID" value="ASP38549.1"/>
    <property type="molecule type" value="Genomic_DNA"/>
</dbReference>
<feature type="domain" description="HTH marR-type" evidence="4">
    <location>
        <begin position="2"/>
        <end position="135"/>
    </location>
</feature>
<dbReference type="PROSITE" id="PS50995">
    <property type="entry name" value="HTH_MARR_2"/>
    <property type="match status" value="1"/>
</dbReference>
<evidence type="ECO:0000256" key="1">
    <source>
        <dbReference type="ARBA" id="ARBA00023015"/>
    </source>
</evidence>
<evidence type="ECO:0000256" key="3">
    <source>
        <dbReference type="ARBA" id="ARBA00023163"/>
    </source>
</evidence>
<dbReference type="RefSeq" id="WP_094059739.1">
    <property type="nucleotide sequence ID" value="NZ_CP022530.1"/>
</dbReference>